<keyword evidence="3" id="KW-1185">Reference proteome</keyword>
<dbReference type="GO" id="GO:0003964">
    <property type="term" value="F:RNA-directed DNA polymerase activity"/>
    <property type="evidence" value="ECO:0007669"/>
    <property type="project" value="UniProtKB-KW"/>
</dbReference>
<keyword evidence="2" id="KW-0695">RNA-directed DNA polymerase</keyword>
<evidence type="ECO:0000259" key="1">
    <source>
        <dbReference type="PROSITE" id="PS50878"/>
    </source>
</evidence>
<evidence type="ECO:0000313" key="3">
    <source>
        <dbReference type="Proteomes" id="UP000664344"/>
    </source>
</evidence>
<dbReference type="NCBIfam" id="NF041750">
    <property type="entry name" value="Drt5"/>
    <property type="match status" value="1"/>
</dbReference>
<comment type="caution">
    <text evidence="2">The sequence shown here is derived from an EMBL/GenBank/DDBJ whole genome shotgun (WGS) entry which is preliminary data.</text>
</comment>
<dbReference type="CDD" id="cd01646">
    <property type="entry name" value="RT_Bac_retron_I"/>
    <property type="match status" value="1"/>
</dbReference>
<dbReference type="RefSeq" id="WP_206558344.1">
    <property type="nucleotide sequence ID" value="NZ_JAFKDB010000022.1"/>
</dbReference>
<dbReference type="InterPro" id="IPR000477">
    <property type="entry name" value="RT_dom"/>
</dbReference>
<dbReference type="Proteomes" id="UP000664344">
    <property type="component" value="Unassembled WGS sequence"/>
</dbReference>
<gene>
    <name evidence="2" type="ORF">JYP53_17235</name>
</gene>
<dbReference type="EMBL" id="JAFKDB010000022">
    <property type="protein sequence ID" value="MBN7771654.1"/>
    <property type="molecule type" value="Genomic_DNA"/>
</dbReference>
<organism evidence="2 3">
    <name type="scientific">Marinobacter daepoensis</name>
    <dbReference type="NCBI Taxonomy" id="262077"/>
    <lineage>
        <taxon>Bacteria</taxon>
        <taxon>Pseudomonadati</taxon>
        <taxon>Pseudomonadota</taxon>
        <taxon>Gammaproteobacteria</taxon>
        <taxon>Pseudomonadales</taxon>
        <taxon>Marinobacteraceae</taxon>
        <taxon>Marinobacter</taxon>
    </lineage>
</organism>
<sequence>MANHFKVKEFYLEDYEATLFPMETCRLLVERSNESLSSYIEKIANPKEKEFCFLPQETVYACKAKHHLRRTMKLDPVAEYFLYEMTYKNRKIFKKSGSERRENFGYRFFEGKPIPIHQSYSDFVVRANELKAQFDYFIKFDISAYFNSIYHHDITNWFSAQKPTQSDMEMFGRFMREINSGFSIDFLPHGIYPSKMLGSHFLSFMDDSELLRCEHLIRFMDDYMIFSNSKDTLIRDFQVIQKGLGQKSLNINSDKTVLFSDGPALIEEKVDEIKQGIKEKIYIGSGSGMDQEDYVESVRELSKEETDYLISLMDEDLATDYEASLILDCIHEHGDSFAQYAPDFIYRFPHLAKRVFHKCSNVEDKEGLSDGLINLVRDSHTLNEHQLFWISKIVESYLLSTSGVGSLLALLYEHKDATNISKAKILEIPELRFGMPEWREVHLKNGSSGWLAWASAVGMRNDTKQARNYLMGYFSKVSPMNKLIGDCIVSL</sequence>
<name>A0ABS3BIJ7_9GAMM</name>
<dbReference type="PROSITE" id="PS50878">
    <property type="entry name" value="RT_POL"/>
    <property type="match status" value="1"/>
</dbReference>
<evidence type="ECO:0000313" key="2">
    <source>
        <dbReference type="EMBL" id="MBN7771654.1"/>
    </source>
</evidence>
<keyword evidence="2" id="KW-0808">Transferase</keyword>
<feature type="domain" description="Reverse transcriptase" evidence="1">
    <location>
        <begin position="1"/>
        <end position="289"/>
    </location>
</feature>
<keyword evidence="2" id="KW-0548">Nucleotidyltransferase</keyword>
<protein>
    <submittedName>
        <fullName evidence="2">RNA-directed DNA polymerase</fullName>
    </submittedName>
</protein>
<accession>A0ABS3BIJ7</accession>
<reference evidence="2 3" key="1">
    <citation type="submission" date="2021-02" db="EMBL/GenBank/DDBJ databases">
        <title>PHA producing bacteria isolated from coastal sediment in Guangdong, Shenzhen.</title>
        <authorList>
            <person name="Zheng W."/>
            <person name="Yu S."/>
            <person name="Huang Y."/>
        </authorList>
    </citation>
    <scope>NUCLEOTIDE SEQUENCE [LARGE SCALE GENOMIC DNA]</scope>
    <source>
        <strain evidence="2 3">TN21-5</strain>
    </source>
</reference>
<dbReference type="Pfam" id="PF00078">
    <property type="entry name" value="RVT_1"/>
    <property type="match status" value="1"/>
</dbReference>
<proteinExistence type="predicted"/>